<dbReference type="Proteomes" id="UP000539372">
    <property type="component" value="Unassembled WGS sequence"/>
</dbReference>
<proteinExistence type="inferred from homology"/>
<comment type="subunit">
    <text evidence="4">Homodimer.</text>
</comment>
<evidence type="ECO:0000256" key="1">
    <source>
        <dbReference type="ARBA" id="ARBA00003469"/>
    </source>
</evidence>
<sequence length="369" mass="40878">MVTRRFCTVQNGLIAAIVMACVWGVSLPAETDALHRVTLQLPWHHQFQFAGYYAAQKLGYYRDVGLDVDIRPGKVGDASMDRVIRSNSEFGVGSAEIVAARLEGAPLVVVAPIFQHSALAIVSIDGSGIKSIRDVENHKIMIEAQAAELFAYLSRAGVDPEKVEILPHTHSLNPLLNGQASALSAYISDEPFGLLERGIAYTVHLPREVGIDFYGDTLFTQEAFLLREPQIVEAMRDASLRGWEYALAHPEEIVDLILTDYSRDQSRSHLLFEARETRDLIQPDRIPLGTSDPARWRHMAEVFREAGFIVDGPIDLTGLSMDDPVYHGITAWFQGIDPRVLRLVLVAGAFVVFAVVLHRARRRRGSGAS</sequence>
<evidence type="ECO:0000256" key="4">
    <source>
        <dbReference type="ARBA" id="ARBA00011738"/>
    </source>
</evidence>
<evidence type="ECO:0000256" key="6">
    <source>
        <dbReference type="ARBA" id="ARBA00022723"/>
    </source>
</evidence>
<evidence type="ECO:0000256" key="11">
    <source>
        <dbReference type="ARBA" id="ARBA00048179"/>
    </source>
</evidence>
<evidence type="ECO:0000256" key="7">
    <source>
        <dbReference type="ARBA" id="ARBA00022898"/>
    </source>
</evidence>
<evidence type="ECO:0000256" key="5">
    <source>
        <dbReference type="ARBA" id="ARBA00022679"/>
    </source>
</evidence>
<dbReference type="InterPro" id="IPR027939">
    <property type="entry name" value="NMT1/THI5"/>
</dbReference>
<keyword evidence="5" id="KW-0808">Transferase</keyword>
<dbReference type="GO" id="GO:0046872">
    <property type="term" value="F:metal ion binding"/>
    <property type="evidence" value="ECO:0007669"/>
    <property type="project" value="UniProtKB-KW"/>
</dbReference>
<evidence type="ECO:0000256" key="2">
    <source>
        <dbReference type="ARBA" id="ARBA00004948"/>
    </source>
</evidence>
<keyword evidence="12" id="KW-1133">Transmembrane helix</keyword>
<dbReference type="PANTHER" id="PTHR31528">
    <property type="entry name" value="4-AMINO-5-HYDROXYMETHYL-2-METHYLPYRIMIDINE PHOSPHATE SYNTHASE THI11-RELATED"/>
    <property type="match status" value="1"/>
</dbReference>
<evidence type="ECO:0000313" key="14">
    <source>
        <dbReference type="EMBL" id="NMM43146.1"/>
    </source>
</evidence>
<keyword evidence="8" id="KW-0784">Thiamine biosynthesis</keyword>
<dbReference type="InterPro" id="IPR015168">
    <property type="entry name" value="SsuA/THI5"/>
</dbReference>
<comment type="pathway">
    <text evidence="2">Cofactor biosynthesis; thiamine diphosphate biosynthesis.</text>
</comment>
<evidence type="ECO:0000256" key="3">
    <source>
        <dbReference type="ARBA" id="ARBA00009406"/>
    </source>
</evidence>
<dbReference type="AlphaFoldDB" id="A0A7Y0HCW5"/>
<dbReference type="EMBL" id="JABBNT010000001">
    <property type="protein sequence ID" value="NMM43146.1"/>
    <property type="molecule type" value="Genomic_DNA"/>
</dbReference>
<dbReference type="SUPFAM" id="SSF53850">
    <property type="entry name" value="Periplasmic binding protein-like II"/>
    <property type="match status" value="1"/>
</dbReference>
<feature type="transmembrane region" description="Helical" evidence="12">
    <location>
        <begin position="340"/>
        <end position="357"/>
    </location>
</feature>
<dbReference type="Gene3D" id="3.40.190.10">
    <property type="entry name" value="Periplasmic binding protein-like II"/>
    <property type="match status" value="2"/>
</dbReference>
<feature type="domain" description="SsuA/THI5-like" evidence="13">
    <location>
        <begin position="46"/>
        <end position="252"/>
    </location>
</feature>
<dbReference type="Pfam" id="PF09084">
    <property type="entry name" value="NMT1"/>
    <property type="match status" value="1"/>
</dbReference>
<comment type="function">
    <text evidence="1">Responsible for the formation of the pyrimidine heterocycle in the thiamine biosynthesis pathway. Catalyzes the formation of hydroxymethylpyrimidine phosphate (HMP-P) from histidine and pyridoxal phosphate (PLP). The protein uses PLP and the active site histidine to form HMP-P, generating an inactive enzyme. The enzyme can only undergo a single turnover, which suggests it is a suicide enzyme.</text>
</comment>
<dbReference type="GO" id="GO:0016740">
    <property type="term" value="F:transferase activity"/>
    <property type="evidence" value="ECO:0007669"/>
    <property type="project" value="UniProtKB-KW"/>
</dbReference>
<keyword evidence="9" id="KW-0408">Iron</keyword>
<dbReference type="PROSITE" id="PS51257">
    <property type="entry name" value="PROKAR_LIPOPROTEIN"/>
    <property type="match status" value="1"/>
</dbReference>
<comment type="catalytic activity">
    <reaction evidence="11">
        <text>N(6)-(pyridoxal phosphate)-L-lysyl-[4-amino-5-hydroxymethyl-2-methylpyrimidine phosphate synthase] + L-histidyl-[4-amino-5-hydroxymethyl-2-methylpyrimidine phosphate synthase] + 2 Fe(3+) + 4 H2O = L-lysyl-[4-amino-5-hydroxymethyl-2-methylpyrimidine phosphate synthase] + (2S)-2-amino-5-hydroxy-4-oxopentanoyl-[4-amino-5-hydroxymethyl-2-methylpyrimidine phosphate synthase] + 4-amino-2-methyl-5-(phosphooxymethyl)pyrimidine + 3-oxopropanoate + 2 Fe(2+) + 2 H(+)</text>
        <dbReference type="Rhea" id="RHEA:65756"/>
        <dbReference type="Rhea" id="RHEA-COMP:16892"/>
        <dbReference type="Rhea" id="RHEA-COMP:16893"/>
        <dbReference type="Rhea" id="RHEA-COMP:16894"/>
        <dbReference type="Rhea" id="RHEA-COMP:16895"/>
        <dbReference type="ChEBI" id="CHEBI:15377"/>
        <dbReference type="ChEBI" id="CHEBI:15378"/>
        <dbReference type="ChEBI" id="CHEBI:29033"/>
        <dbReference type="ChEBI" id="CHEBI:29034"/>
        <dbReference type="ChEBI" id="CHEBI:29969"/>
        <dbReference type="ChEBI" id="CHEBI:29979"/>
        <dbReference type="ChEBI" id="CHEBI:33190"/>
        <dbReference type="ChEBI" id="CHEBI:58354"/>
        <dbReference type="ChEBI" id="CHEBI:143915"/>
        <dbReference type="ChEBI" id="CHEBI:157692"/>
    </reaction>
    <physiologicalReaction direction="left-to-right" evidence="11">
        <dbReference type="Rhea" id="RHEA:65757"/>
    </physiologicalReaction>
</comment>
<accession>A0A7Y0HCW5</accession>
<keyword evidence="7" id="KW-0663">Pyridoxal phosphate</keyword>
<evidence type="ECO:0000256" key="12">
    <source>
        <dbReference type="SAM" id="Phobius"/>
    </source>
</evidence>
<keyword evidence="6" id="KW-0479">Metal-binding</keyword>
<organism evidence="14 15">
    <name type="scientific">Pacificispira spongiicola</name>
    <dbReference type="NCBI Taxonomy" id="2729598"/>
    <lineage>
        <taxon>Bacteria</taxon>
        <taxon>Pseudomonadati</taxon>
        <taxon>Pseudomonadota</taxon>
        <taxon>Alphaproteobacteria</taxon>
        <taxon>Rhodospirillales</taxon>
        <taxon>Rhodospirillaceae</taxon>
        <taxon>Pacificispira</taxon>
    </lineage>
</organism>
<keyword evidence="12" id="KW-0472">Membrane</keyword>
<evidence type="ECO:0000259" key="13">
    <source>
        <dbReference type="Pfam" id="PF09084"/>
    </source>
</evidence>
<evidence type="ECO:0000256" key="10">
    <source>
        <dbReference type="ARBA" id="ARBA00033171"/>
    </source>
</evidence>
<evidence type="ECO:0000313" key="15">
    <source>
        <dbReference type="Proteomes" id="UP000539372"/>
    </source>
</evidence>
<reference evidence="14 15" key="1">
    <citation type="submission" date="2020-04" db="EMBL/GenBank/DDBJ databases">
        <title>Rhodospirillaceae bacterium KN72 isolated from deep sea.</title>
        <authorList>
            <person name="Zhang D.-C."/>
        </authorList>
    </citation>
    <scope>NUCLEOTIDE SEQUENCE [LARGE SCALE GENOMIC DNA]</scope>
    <source>
        <strain evidence="14 15">KN72</strain>
    </source>
</reference>
<evidence type="ECO:0000256" key="8">
    <source>
        <dbReference type="ARBA" id="ARBA00022977"/>
    </source>
</evidence>
<comment type="caution">
    <text evidence="14">The sequence shown here is derived from an EMBL/GenBank/DDBJ whole genome shotgun (WGS) entry which is preliminary data.</text>
</comment>
<comment type="similarity">
    <text evidence="3">Belongs to the NMT1/THI5 family.</text>
</comment>
<evidence type="ECO:0000256" key="9">
    <source>
        <dbReference type="ARBA" id="ARBA00023004"/>
    </source>
</evidence>
<dbReference type="GO" id="GO:0009228">
    <property type="term" value="P:thiamine biosynthetic process"/>
    <property type="evidence" value="ECO:0007669"/>
    <property type="project" value="UniProtKB-KW"/>
</dbReference>
<dbReference type="RefSeq" id="WP_169623447.1">
    <property type="nucleotide sequence ID" value="NZ_JABBNT010000001.1"/>
</dbReference>
<keyword evidence="12" id="KW-0812">Transmembrane</keyword>
<dbReference type="PANTHER" id="PTHR31528:SF1">
    <property type="entry name" value="4-AMINO-5-HYDROXYMETHYL-2-METHYLPYRIMIDINE PHOSPHATE SYNTHASE THI11-RELATED"/>
    <property type="match status" value="1"/>
</dbReference>
<gene>
    <name evidence="14" type="ORF">HH303_01565</name>
</gene>
<keyword evidence="15" id="KW-1185">Reference proteome</keyword>
<name>A0A7Y0HCW5_9PROT</name>
<protein>
    <recommendedName>
        <fullName evidence="10">Thiamine pyrimidine synthase</fullName>
    </recommendedName>
</protein>